<comment type="caution">
    <text evidence="16">The sequence shown here is derived from an EMBL/GenBank/DDBJ whole genome shotgun (WGS) entry which is preliminary data.</text>
</comment>
<comment type="pathway">
    <text evidence="2 14 15">Porphyrin-containing compound metabolism; protoporphyrin-IX biosynthesis; protoporphyrin-IX from protoporphyrinogen-IX: step 1/1.</text>
</comment>
<protein>
    <recommendedName>
        <fullName evidence="4 14">Protoporphyrinogen IX oxidase</fullName>
        <shortName evidence="14">PPO</shortName>
        <ecNumber evidence="14 15">1.3.99.-</ecNumber>
    </recommendedName>
</protein>
<organism evidence="16 17">
    <name type="scientific">Kineobactrum sediminis</name>
    <dbReference type="NCBI Taxonomy" id="1905677"/>
    <lineage>
        <taxon>Bacteria</taxon>
        <taxon>Pseudomonadati</taxon>
        <taxon>Pseudomonadota</taxon>
        <taxon>Gammaproteobacteria</taxon>
        <taxon>Cellvibrionales</taxon>
        <taxon>Halieaceae</taxon>
        <taxon>Kineobactrum</taxon>
    </lineage>
</organism>
<evidence type="ECO:0000256" key="6">
    <source>
        <dbReference type="ARBA" id="ARBA00022617"/>
    </source>
</evidence>
<dbReference type="OrthoDB" id="9800824at2"/>
<evidence type="ECO:0000256" key="12">
    <source>
        <dbReference type="ARBA" id="ARBA00023136"/>
    </source>
</evidence>
<proteinExistence type="inferred from homology"/>
<evidence type="ECO:0000256" key="9">
    <source>
        <dbReference type="ARBA" id="ARBA00022989"/>
    </source>
</evidence>
<reference evidence="17" key="1">
    <citation type="submission" date="2017-11" db="EMBL/GenBank/DDBJ databases">
        <title>The draft genome sequence of Chromatocurvus sp. F02.</title>
        <authorList>
            <person name="Du Z.-J."/>
            <person name="Chang Y.-Q."/>
        </authorList>
    </citation>
    <scope>NUCLEOTIDE SEQUENCE [LARGE SCALE GENOMIC DNA]</scope>
    <source>
        <strain evidence="17">F02</strain>
    </source>
</reference>
<feature type="transmembrane region" description="Helical" evidence="14">
    <location>
        <begin position="48"/>
        <end position="67"/>
    </location>
</feature>
<dbReference type="EC" id="1.3.99.-" evidence="14 15"/>
<feature type="binding site" description="axial binding residue" evidence="14">
    <location>
        <position position="8"/>
    </location>
    <ligand>
        <name>heme</name>
        <dbReference type="ChEBI" id="CHEBI:30413"/>
    </ligand>
    <ligandPart>
        <name>Fe</name>
        <dbReference type="ChEBI" id="CHEBI:18248"/>
    </ligandPart>
</feature>
<evidence type="ECO:0000256" key="4">
    <source>
        <dbReference type="ARBA" id="ARBA00017504"/>
    </source>
</evidence>
<evidence type="ECO:0000313" key="17">
    <source>
        <dbReference type="Proteomes" id="UP000234845"/>
    </source>
</evidence>
<sequence>MLWLKSFHLIFMVCWFAGLFYLPRILVNFAASENPAIRAQLAIMARKLYRFVTPFMLLTIGFGIALLGSNPGYYFTALWLWLKLAGAVFLVGYHLQCGRYVRAVNADTDNHGHVFYRFFNEIPVLFLFAMIILAVVKPV</sequence>
<evidence type="ECO:0000256" key="15">
    <source>
        <dbReference type="PIRNR" id="PIRNR004638"/>
    </source>
</evidence>
<comment type="cofactor">
    <cofactor evidence="14 15">
        <name>heme b</name>
        <dbReference type="ChEBI" id="CHEBI:60344"/>
    </cofactor>
    <text evidence="14 15">Binds 1 heme b (iron(II)-protoporphyrin IX) group per subunit.</text>
</comment>
<dbReference type="GO" id="GO:0046872">
    <property type="term" value="F:metal ion binding"/>
    <property type="evidence" value="ECO:0007669"/>
    <property type="project" value="UniProtKB-UniRule"/>
</dbReference>
<accession>A0A2N5XY76</accession>
<dbReference type="PIRSF" id="PIRSF004638">
    <property type="entry name" value="UCP004638"/>
    <property type="match status" value="1"/>
</dbReference>
<evidence type="ECO:0000256" key="7">
    <source>
        <dbReference type="ARBA" id="ARBA00022692"/>
    </source>
</evidence>
<evidence type="ECO:0000256" key="13">
    <source>
        <dbReference type="ARBA" id="ARBA00048390"/>
    </source>
</evidence>
<keyword evidence="12 14" id="KW-0472">Membrane</keyword>
<dbReference type="HAMAP" id="MF_02239">
    <property type="entry name" value="HemJ"/>
    <property type="match status" value="1"/>
</dbReference>
<feature type="transmembrane region" description="Helical" evidence="14">
    <location>
        <begin position="114"/>
        <end position="136"/>
    </location>
</feature>
<dbReference type="PANTHER" id="PTHR40255">
    <property type="entry name" value="UPF0093 MEMBRANE PROTEIN SLR1790"/>
    <property type="match status" value="1"/>
</dbReference>
<dbReference type="GO" id="GO:0070818">
    <property type="term" value="F:protoporphyrinogen oxidase activity"/>
    <property type="evidence" value="ECO:0007669"/>
    <property type="project" value="UniProtKB-UniRule"/>
</dbReference>
<dbReference type="InterPro" id="IPR005265">
    <property type="entry name" value="HemJ-like"/>
</dbReference>
<keyword evidence="10 14" id="KW-0560">Oxidoreductase</keyword>
<keyword evidence="5 14" id="KW-1003">Cell membrane</keyword>
<dbReference type="GO" id="GO:0005886">
    <property type="term" value="C:plasma membrane"/>
    <property type="evidence" value="ECO:0007669"/>
    <property type="project" value="UniProtKB-SubCell"/>
</dbReference>
<dbReference type="PANTHER" id="PTHR40255:SF1">
    <property type="entry name" value="PROTOPORPHYRINOGEN IX OXIDASE"/>
    <property type="match status" value="1"/>
</dbReference>
<comment type="subunit">
    <text evidence="14">Homodimer.</text>
</comment>
<comment type="similarity">
    <text evidence="3 14 15">Belongs to the HemJ family.</text>
</comment>
<name>A0A2N5XY76_9GAMM</name>
<dbReference type="UniPathway" id="UPA00251">
    <property type="reaction ID" value="UER00324"/>
</dbReference>
<evidence type="ECO:0000256" key="8">
    <source>
        <dbReference type="ARBA" id="ARBA00022723"/>
    </source>
</evidence>
<comment type="catalytic activity">
    <reaction evidence="13 14 15">
        <text>protoporphyrinogen IX + 3 A = protoporphyrin IX + 3 AH2</text>
        <dbReference type="Rhea" id="RHEA:62000"/>
        <dbReference type="ChEBI" id="CHEBI:13193"/>
        <dbReference type="ChEBI" id="CHEBI:17499"/>
        <dbReference type="ChEBI" id="CHEBI:57306"/>
        <dbReference type="ChEBI" id="CHEBI:57307"/>
    </reaction>
</comment>
<evidence type="ECO:0000256" key="3">
    <source>
        <dbReference type="ARBA" id="ARBA00006501"/>
    </source>
</evidence>
<feature type="transmembrane region" description="Helical" evidence="14">
    <location>
        <begin position="6"/>
        <end position="27"/>
    </location>
</feature>
<dbReference type="EMBL" id="PKLZ01000017">
    <property type="protein sequence ID" value="PLW81104.1"/>
    <property type="molecule type" value="Genomic_DNA"/>
</dbReference>
<dbReference type="RefSeq" id="WP_101522850.1">
    <property type="nucleotide sequence ID" value="NZ_PKLZ01000017.1"/>
</dbReference>
<evidence type="ECO:0000256" key="11">
    <source>
        <dbReference type="ARBA" id="ARBA00023004"/>
    </source>
</evidence>
<keyword evidence="8 14" id="KW-0479">Metal-binding</keyword>
<evidence type="ECO:0000256" key="5">
    <source>
        <dbReference type="ARBA" id="ARBA00022475"/>
    </source>
</evidence>
<keyword evidence="7 14" id="KW-0812">Transmembrane</keyword>
<evidence type="ECO:0000256" key="1">
    <source>
        <dbReference type="ARBA" id="ARBA00004651"/>
    </source>
</evidence>
<comment type="function">
    <text evidence="14 15">Catalyzes the oxidation of protoporphyrinogen IX to protoporphyrin IX.</text>
</comment>
<keyword evidence="17" id="KW-1185">Reference proteome</keyword>
<feature type="transmembrane region" description="Helical" evidence="14">
    <location>
        <begin position="73"/>
        <end position="93"/>
    </location>
</feature>
<dbReference type="AlphaFoldDB" id="A0A2N5XY76"/>
<evidence type="ECO:0000313" key="16">
    <source>
        <dbReference type="EMBL" id="PLW81104.1"/>
    </source>
</evidence>
<evidence type="ECO:0000256" key="2">
    <source>
        <dbReference type="ARBA" id="ARBA00005073"/>
    </source>
</evidence>
<dbReference type="Proteomes" id="UP000234845">
    <property type="component" value="Unassembled WGS sequence"/>
</dbReference>
<keyword evidence="9 14" id="KW-1133">Transmembrane helix</keyword>
<gene>
    <name evidence="16" type="ORF">CWI75_17580</name>
</gene>
<dbReference type="Pfam" id="PF03653">
    <property type="entry name" value="UPF0093"/>
    <property type="match status" value="1"/>
</dbReference>
<keyword evidence="11 14" id="KW-0408">Iron</keyword>
<comment type="subcellular location">
    <subcellularLocation>
        <location evidence="1 14">Cell membrane</location>
        <topology evidence="1 14">Multi-pass membrane protein</topology>
    </subcellularLocation>
</comment>
<evidence type="ECO:0000256" key="14">
    <source>
        <dbReference type="HAMAP-Rule" id="MF_02239"/>
    </source>
</evidence>
<feature type="binding site" description="axial binding residue" evidence="14">
    <location>
        <position position="83"/>
    </location>
    <ligand>
        <name>heme</name>
        <dbReference type="ChEBI" id="CHEBI:30413"/>
    </ligand>
    <ligandPart>
        <name>Fe</name>
        <dbReference type="ChEBI" id="CHEBI:18248"/>
    </ligandPart>
</feature>
<evidence type="ECO:0000256" key="10">
    <source>
        <dbReference type="ARBA" id="ARBA00023002"/>
    </source>
</evidence>
<dbReference type="GO" id="GO:0006782">
    <property type="term" value="P:protoporphyrinogen IX biosynthetic process"/>
    <property type="evidence" value="ECO:0007669"/>
    <property type="project" value="UniProtKB-UniRule"/>
</dbReference>
<keyword evidence="6 14" id="KW-0349">Heme</keyword>